<dbReference type="Proteomes" id="UP001230005">
    <property type="component" value="Unassembled WGS sequence"/>
</dbReference>
<dbReference type="SUPFAM" id="SSF53807">
    <property type="entry name" value="Helical backbone' metal receptor"/>
    <property type="match status" value="1"/>
</dbReference>
<feature type="compositionally biased region" description="Acidic residues" evidence="3">
    <location>
        <begin position="29"/>
        <end position="55"/>
    </location>
</feature>
<dbReference type="Pfam" id="PF01497">
    <property type="entry name" value="Peripla_BP_2"/>
    <property type="match status" value="1"/>
</dbReference>
<feature type="signal peptide" evidence="4">
    <location>
        <begin position="1"/>
        <end position="21"/>
    </location>
</feature>
<dbReference type="PROSITE" id="PS50983">
    <property type="entry name" value="FE_B12_PBP"/>
    <property type="match status" value="1"/>
</dbReference>
<keyword evidence="4" id="KW-0732">Signal</keyword>
<evidence type="ECO:0000259" key="5">
    <source>
        <dbReference type="PROSITE" id="PS50983"/>
    </source>
</evidence>
<sequence>MINIKFLFFSLLFVIMLVACSAEGTEVVESSELENEEEQTTQADNEEAEESTTEEAETYITLMDDLGNEVVLEEKPERIVVLSPSHLTLLYDLGGEAIARTTLSPHSIPQGAEEIEDVGHHTNVNVEAIVALAPDLVIGNTVLHEKLIPILADSNISFINLDMKLIDDVKRNARLYGKFLGDSEMVEQHIANLEQEIAAIQGEIPEGEEKKVVIFNITPSSVSVKMENTISGEISNMLGLTNIAEGASPIEGRPTQTPFSLEKIVEEDPDFIFIVHHGERTVAEDRMDQDMKNSPAWSTLKAVQEDNVHFLPGNLFLSNPGIEYHQSIRYLAEIVYPEVFGNVE</sequence>
<keyword evidence="2" id="KW-0175">Coiled coil</keyword>
<feature type="chain" id="PRO_5046549503" evidence="4">
    <location>
        <begin position="22"/>
        <end position="344"/>
    </location>
</feature>
<dbReference type="InterPro" id="IPR002491">
    <property type="entry name" value="ABC_transptr_periplasmic_BD"/>
</dbReference>
<reference evidence="6 7" key="1">
    <citation type="submission" date="2023-07" db="EMBL/GenBank/DDBJ databases">
        <title>Genomic Encyclopedia of Type Strains, Phase IV (KMG-IV): sequencing the most valuable type-strain genomes for metagenomic binning, comparative biology and taxonomic classification.</title>
        <authorList>
            <person name="Goeker M."/>
        </authorList>
    </citation>
    <scope>NUCLEOTIDE SEQUENCE [LARGE SCALE GENOMIC DNA]</scope>
    <source>
        <strain evidence="6 7">DSM 9768</strain>
    </source>
</reference>
<dbReference type="PANTHER" id="PTHR30535">
    <property type="entry name" value="VITAMIN B12-BINDING PROTEIN"/>
    <property type="match status" value="1"/>
</dbReference>
<feature type="coiled-coil region" evidence="2">
    <location>
        <begin position="183"/>
        <end position="210"/>
    </location>
</feature>
<dbReference type="PROSITE" id="PS51257">
    <property type="entry name" value="PROKAR_LIPOPROTEIN"/>
    <property type="match status" value="1"/>
</dbReference>
<organism evidence="6 7">
    <name type="scientific">Evansella vedderi</name>
    <dbReference type="NCBI Taxonomy" id="38282"/>
    <lineage>
        <taxon>Bacteria</taxon>
        <taxon>Bacillati</taxon>
        <taxon>Bacillota</taxon>
        <taxon>Bacilli</taxon>
        <taxon>Bacillales</taxon>
        <taxon>Bacillaceae</taxon>
        <taxon>Evansella</taxon>
    </lineage>
</organism>
<dbReference type="PANTHER" id="PTHR30535:SF34">
    <property type="entry name" value="MOLYBDATE-BINDING PROTEIN MOLA"/>
    <property type="match status" value="1"/>
</dbReference>
<evidence type="ECO:0000256" key="2">
    <source>
        <dbReference type="SAM" id="Coils"/>
    </source>
</evidence>
<evidence type="ECO:0000313" key="7">
    <source>
        <dbReference type="Proteomes" id="UP001230005"/>
    </source>
</evidence>
<gene>
    <name evidence="6" type="ORF">J2S74_000106</name>
</gene>
<name>A0ABT9ZNB8_9BACI</name>
<keyword evidence="7" id="KW-1185">Reference proteome</keyword>
<dbReference type="RefSeq" id="WP_307320470.1">
    <property type="nucleotide sequence ID" value="NZ_JAUSUG010000001.1"/>
</dbReference>
<proteinExistence type="inferred from homology"/>
<comment type="caution">
    <text evidence="6">The sequence shown here is derived from an EMBL/GenBank/DDBJ whole genome shotgun (WGS) entry which is preliminary data.</text>
</comment>
<comment type="similarity">
    <text evidence="1">Belongs to the bacterial solute-binding protein 8 family.</text>
</comment>
<evidence type="ECO:0000313" key="6">
    <source>
        <dbReference type="EMBL" id="MDQ0252734.1"/>
    </source>
</evidence>
<dbReference type="InterPro" id="IPR050902">
    <property type="entry name" value="ABC_Transporter_SBP"/>
</dbReference>
<evidence type="ECO:0000256" key="3">
    <source>
        <dbReference type="SAM" id="MobiDB-lite"/>
    </source>
</evidence>
<evidence type="ECO:0000256" key="4">
    <source>
        <dbReference type="SAM" id="SignalP"/>
    </source>
</evidence>
<dbReference type="Gene3D" id="3.40.50.1980">
    <property type="entry name" value="Nitrogenase molybdenum iron protein domain"/>
    <property type="match status" value="2"/>
</dbReference>
<feature type="region of interest" description="Disordered" evidence="3">
    <location>
        <begin position="27"/>
        <end position="55"/>
    </location>
</feature>
<dbReference type="EMBL" id="JAUSUG010000001">
    <property type="protein sequence ID" value="MDQ0252734.1"/>
    <property type="molecule type" value="Genomic_DNA"/>
</dbReference>
<protein>
    <submittedName>
        <fullName evidence="6">Iron complex transport system substrate-binding protein</fullName>
    </submittedName>
</protein>
<feature type="domain" description="Fe/B12 periplasmic-binding" evidence="5">
    <location>
        <begin position="78"/>
        <end position="339"/>
    </location>
</feature>
<evidence type="ECO:0000256" key="1">
    <source>
        <dbReference type="ARBA" id="ARBA00008814"/>
    </source>
</evidence>
<accession>A0ABT9ZNB8</accession>